<organism evidence="1 2">
    <name type="scientific">Psychracetigena formicireducens</name>
    <dbReference type="NCBI Taxonomy" id="2986056"/>
    <lineage>
        <taxon>Bacteria</taxon>
        <taxon>Bacillati</taxon>
        <taxon>Candidatus Lithacetigenota</taxon>
        <taxon>Candidatus Psychracetigena</taxon>
    </lineage>
</organism>
<gene>
    <name evidence="1" type="ORF">DDT42_01292</name>
</gene>
<reference evidence="1 2" key="1">
    <citation type="journal article" date="2021" name="bioRxiv">
        <title>Unique metabolic strategies in Hadean analogues reveal hints for primordial physiology.</title>
        <authorList>
            <person name="Nobu M.K."/>
            <person name="Nakai R."/>
            <person name="Tamazawa S."/>
            <person name="Mori H."/>
            <person name="Toyoda A."/>
            <person name="Ijiri A."/>
            <person name="Suzuki S."/>
            <person name="Kurokawa K."/>
            <person name="Kamagata Y."/>
            <person name="Tamaki H."/>
        </authorList>
    </citation>
    <scope>NUCLEOTIDE SEQUENCE [LARGE SCALE GENOMIC DNA]</scope>
    <source>
        <strain evidence="1">BS525</strain>
    </source>
</reference>
<dbReference type="Proteomes" id="UP000811545">
    <property type="component" value="Unassembled WGS sequence"/>
</dbReference>
<proteinExistence type="predicted"/>
<dbReference type="EMBL" id="QLTW01000090">
    <property type="protein sequence ID" value="MBT9145421.1"/>
    <property type="molecule type" value="Genomic_DNA"/>
</dbReference>
<protein>
    <submittedName>
        <fullName evidence="1">Uncharacterized protein</fullName>
    </submittedName>
</protein>
<evidence type="ECO:0000313" key="1">
    <source>
        <dbReference type="EMBL" id="MBT9145421.1"/>
    </source>
</evidence>
<sequence length="137" mass="15613">MLYIKEIQNSIKNDNLSWKDLLPDLVSGRKIIPCTLFLNLSRHCQIDSRFIGQLLKETGIKVDICAFGCFPKIKETPPAPTHSVKELLDMVETVYGDSISCTLLWKLAFIYKGNLFKVIKQFNLRGIKVTGCRLGFF</sequence>
<dbReference type="AlphaFoldDB" id="A0A9E2F4T6"/>
<comment type="caution">
    <text evidence="1">The sequence shown here is derived from an EMBL/GenBank/DDBJ whole genome shotgun (WGS) entry which is preliminary data.</text>
</comment>
<evidence type="ECO:0000313" key="2">
    <source>
        <dbReference type="Proteomes" id="UP000811545"/>
    </source>
</evidence>
<accession>A0A9E2F4T6</accession>
<name>A0A9E2F4T6_PSYF1</name>